<dbReference type="EMBL" id="JALJOU010000022">
    <property type="protein sequence ID" value="KAK9837322.1"/>
    <property type="molecule type" value="Genomic_DNA"/>
</dbReference>
<evidence type="ECO:0000259" key="6">
    <source>
        <dbReference type="Pfam" id="PF08541"/>
    </source>
</evidence>
<protein>
    <recommendedName>
        <fullName evidence="3">3-ketoacyl-CoA synthase</fullName>
        <ecNumber evidence="3">2.3.1.-</ecNumber>
    </recommendedName>
</protein>
<dbReference type="InterPro" id="IPR013601">
    <property type="entry name" value="FAE1_typ3_polyketide_synth"/>
</dbReference>
<evidence type="ECO:0000256" key="4">
    <source>
        <dbReference type="SAM" id="Phobius"/>
    </source>
</evidence>
<proteinExistence type="inferred from homology"/>
<dbReference type="SUPFAM" id="SSF53901">
    <property type="entry name" value="Thiolase-like"/>
    <property type="match status" value="2"/>
</dbReference>
<dbReference type="InterPro" id="IPR012392">
    <property type="entry name" value="3-ktacl-CoA_syn"/>
</dbReference>
<dbReference type="Pfam" id="PF08541">
    <property type="entry name" value="ACP_syn_III_C"/>
    <property type="match status" value="1"/>
</dbReference>
<organism evidence="7 8">
    <name type="scientific">Elliptochloris bilobata</name>
    <dbReference type="NCBI Taxonomy" id="381761"/>
    <lineage>
        <taxon>Eukaryota</taxon>
        <taxon>Viridiplantae</taxon>
        <taxon>Chlorophyta</taxon>
        <taxon>core chlorophytes</taxon>
        <taxon>Trebouxiophyceae</taxon>
        <taxon>Trebouxiophyceae incertae sedis</taxon>
        <taxon>Elliptochloris clade</taxon>
        <taxon>Elliptochloris</taxon>
    </lineage>
</organism>
<feature type="transmembrane region" description="Helical" evidence="4">
    <location>
        <begin position="86"/>
        <end position="107"/>
    </location>
</feature>
<reference evidence="7 8" key="1">
    <citation type="journal article" date="2024" name="Nat. Commun.">
        <title>Phylogenomics reveals the evolutionary origins of lichenization in chlorophyte algae.</title>
        <authorList>
            <person name="Puginier C."/>
            <person name="Libourel C."/>
            <person name="Otte J."/>
            <person name="Skaloud P."/>
            <person name="Haon M."/>
            <person name="Grisel S."/>
            <person name="Petersen M."/>
            <person name="Berrin J.G."/>
            <person name="Delaux P.M."/>
            <person name="Dal Grande F."/>
            <person name="Keller J."/>
        </authorList>
    </citation>
    <scope>NUCLEOTIDE SEQUENCE [LARGE SCALE GENOMIC DNA]</scope>
    <source>
        <strain evidence="7 8">SAG 245.80</strain>
    </source>
</reference>
<feature type="domain" description="Beta-ketoacyl-[acyl-carrier-protein] synthase III C-terminal" evidence="6">
    <location>
        <begin position="414"/>
        <end position="493"/>
    </location>
</feature>
<evidence type="ECO:0000313" key="8">
    <source>
        <dbReference type="Proteomes" id="UP001445335"/>
    </source>
</evidence>
<feature type="domain" description="FAE" evidence="5">
    <location>
        <begin position="110"/>
        <end position="397"/>
    </location>
</feature>
<dbReference type="GO" id="GO:0016020">
    <property type="term" value="C:membrane"/>
    <property type="evidence" value="ECO:0007669"/>
    <property type="project" value="InterPro"/>
</dbReference>
<keyword evidence="8" id="KW-1185">Reference proteome</keyword>
<evidence type="ECO:0000256" key="1">
    <source>
        <dbReference type="ARBA" id="ARBA00005531"/>
    </source>
</evidence>
<name>A0AAW1RUL9_9CHLO</name>
<dbReference type="GO" id="GO:0016747">
    <property type="term" value="F:acyltransferase activity, transferring groups other than amino-acyl groups"/>
    <property type="evidence" value="ECO:0007669"/>
    <property type="project" value="InterPro"/>
</dbReference>
<dbReference type="EC" id="2.3.1.-" evidence="3"/>
<dbReference type="Pfam" id="PF08392">
    <property type="entry name" value="FAE1_CUT1_RppA"/>
    <property type="match status" value="1"/>
</dbReference>
<dbReference type="GO" id="GO:0006633">
    <property type="term" value="P:fatty acid biosynthetic process"/>
    <property type="evidence" value="ECO:0007669"/>
    <property type="project" value="InterPro"/>
</dbReference>
<evidence type="ECO:0000259" key="5">
    <source>
        <dbReference type="Pfam" id="PF08392"/>
    </source>
</evidence>
<evidence type="ECO:0000313" key="7">
    <source>
        <dbReference type="EMBL" id="KAK9837322.1"/>
    </source>
</evidence>
<comment type="caution">
    <text evidence="7">The sequence shown here is derived from an EMBL/GenBank/DDBJ whole genome shotgun (WGS) entry which is preliminary data.</text>
</comment>
<keyword evidence="4" id="KW-0812">Transmembrane</keyword>
<accession>A0AAW1RUL9</accession>
<sequence length="512" mass="56429">MGRGGTVGGSEVPDALRRLPEPIRAWAMRKAKAVFHFTCSHLVELALAAIVSLNAGRILEAHQHGELAALWGRACEFSAQRLDLSLGWALAAQAAVLAAAAALLWLLRPARGTYLVDWYSFRPPDRMAVSVEDMNVGIQRKKCWNEESKRFMGKVMEISGLGQSTFLPDEVKAGKLRDMDQSNTNKRAETELVLFTSIQRLFENTGIDPASVDAVITTCCTFNPTPSLSAFVVNRFGLRPSVKTYSLGGMGCSASLIALDLANELLKSNAGMRVLVAGTENILDNMYWGSQRSMLITCCIFRLGGVAALLSNRRGDARRAKYRLAHLVRTHLGASDEAYNCVMQKDDETGQLGMRIGRDLMSVAGKALRQNITELGPRVLPLSEKLIFAGNFVARKVLGVRIKPRVPDFSTAFQHFCIHPGGKAVIEEVGKQLRLTPRQCLPMVVPFERFGNTSSSSTWYAWGYVETVQGVRRGERVWQLAFGSGFKCNSAVWVALRDCRDQHDAWTETPSC</sequence>
<keyword evidence="3" id="KW-0012">Acyltransferase</keyword>
<keyword evidence="4" id="KW-0472">Membrane</keyword>
<dbReference type="Gene3D" id="3.40.47.10">
    <property type="match status" value="1"/>
</dbReference>
<dbReference type="PIRSF" id="PIRSF036417">
    <property type="entry name" value="3-ktacl-CoA_syn"/>
    <property type="match status" value="1"/>
</dbReference>
<dbReference type="InterPro" id="IPR013747">
    <property type="entry name" value="ACP_syn_III_C"/>
</dbReference>
<evidence type="ECO:0000256" key="2">
    <source>
        <dbReference type="ARBA" id="ARBA00022679"/>
    </source>
</evidence>
<keyword evidence="4" id="KW-1133">Transmembrane helix</keyword>
<dbReference type="InterPro" id="IPR016039">
    <property type="entry name" value="Thiolase-like"/>
</dbReference>
<comment type="pathway">
    <text evidence="3">Lipid metabolism; fatty acid biosynthesis.</text>
</comment>
<dbReference type="AlphaFoldDB" id="A0AAW1RUL9"/>
<comment type="similarity">
    <text evidence="1 3">Belongs to the thiolase-like superfamily. Chalcone/stilbene synthases family.</text>
</comment>
<evidence type="ECO:0000256" key="3">
    <source>
        <dbReference type="PIRNR" id="PIRNR036417"/>
    </source>
</evidence>
<dbReference type="PANTHER" id="PTHR31561">
    <property type="entry name" value="3-KETOACYL-COA SYNTHASE"/>
    <property type="match status" value="1"/>
</dbReference>
<keyword evidence="2 3" id="KW-0808">Transferase</keyword>
<gene>
    <name evidence="7" type="ORF">WJX81_006201</name>
</gene>
<dbReference type="CDD" id="cd00831">
    <property type="entry name" value="CHS_like"/>
    <property type="match status" value="1"/>
</dbReference>
<dbReference type="Proteomes" id="UP001445335">
    <property type="component" value="Unassembled WGS sequence"/>
</dbReference>